<dbReference type="Pfam" id="PF00134">
    <property type="entry name" value="Cyclin_N"/>
    <property type="match status" value="1"/>
</dbReference>
<evidence type="ECO:0000256" key="3">
    <source>
        <dbReference type="ARBA" id="ARBA00023127"/>
    </source>
</evidence>
<dbReference type="InterPro" id="IPR013763">
    <property type="entry name" value="Cyclin-like_dom"/>
</dbReference>
<organism evidence="7 8">
    <name type="scientific">Kingdonia uniflora</name>
    <dbReference type="NCBI Taxonomy" id="39325"/>
    <lineage>
        <taxon>Eukaryota</taxon>
        <taxon>Viridiplantae</taxon>
        <taxon>Streptophyta</taxon>
        <taxon>Embryophyta</taxon>
        <taxon>Tracheophyta</taxon>
        <taxon>Spermatophyta</taxon>
        <taxon>Magnoliopsida</taxon>
        <taxon>Ranunculales</taxon>
        <taxon>Circaeasteraceae</taxon>
        <taxon>Kingdonia</taxon>
    </lineage>
</organism>
<evidence type="ECO:0000256" key="5">
    <source>
        <dbReference type="RuleBase" id="RU000383"/>
    </source>
</evidence>
<dbReference type="CDD" id="cd20543">
    <property type="entry name" value="CYCLIN_AtCycD-like_rpt1"/>
    <property type="match status" value="1"/>
</dbReference>
<comment type="caution">
    <text evidence="7">The sequence shown here is derived from an EMBL/GenBank/DDBJ whole genome shotgun (WGS) entry which is preliminary data.</text>
</comment>
<sequence length="264" mass="30889">FFLPLLISDSTATSFDQSLWVKQTHQTQRFSHGDFSSGFPLISEECFGLMIKREFEHLPRDDYYKRLKSGELDFNGRSEAVHWIWKVHVYYNFGPLSAYLSVNYLDMFLSTYELPRGKAWIMQLLAVACLSLAAKMEEIEVPLPVDLQVEECKFIFEAKTIPRMELLVLSTLKWRMCCDTFHFHGLLLFKSLTNDVWEINIEIEYLEFKPSEVAAAVSISVTRETNLDKYEPCFIKNVQKVNYLIKLMPLLLFLLLSLKYSYID</sequence>
<proteinExistence type="inferred from homology"/>
<keyword evidence="2" id="KW-0132">Cell division</keyword>
<dbReference type="GO" id="GO:0051301">
    <property type="term" value="P:cell division"/>
    <property type="evidence" value="ECO:0007669"/>
    <property type="project" value="UniProtKB-KW"/>
</dbReference>
<name>A0A7J7N203_9MAGN</name>
<evidence type="ECO:0000313" key="7">
    <source>
        <dbReference type="EMBL" id="KAF6161185.1"/>
    </source>
</evidence>
<evidence type="ECO:0000256" key="1">
    <source>
        <dbReference type="ARBA" id="ARBA00009065"/>
    </source>
</evidence>
<evidence type="ECO:0000256" key="2">
    <source>
        <dbReference type="ARBA" id="ARBA00022618"/>
    </source>
</evidence>
<dbReference type="OrthoDB" id="5590282at2759"/>
<evidence type="ECO:0000259" key="6">
    <source>
        <dbReference type="SMART" id="SM00385"/>
    </source>
</evidence>
<comment type="similarity">
    <text evidence="1">Belongs to the cyclin family. Cyclin D subfamily.</text>
</comment>
<feature type="non-terminal residue" evidence="7">
    <location>
        <position position="1"/>
    </location>
</feature>
<accession>A0A7J7N203</accession>
<keyword evidence="3 5" id="KW-0195">Cyclin</keyword>
<protein>
    <recommendedName>
        <fullName evidence="6">Cyclin-like domain-containing protein</fullName>
    </recommendedName>
</protein>
<dbReference type="InterPro" id="IPR006671">
    <property type="entry name" value="Cyclin_N"/>
</dbReference>
<keyword evidence="4" id="KW-0131">Cell cycle</keyword>
<dbReference type="SUPFAM" id="SSF47954">
    <property type="entry name" value="Cyclin-like"/>
    <property type="match status" value="1"/>
</dbReference>
<gene>
    <name evidence="7" type="ORF">GIB67_007826</name>
</gene>
<dbReference type="InterPro" id="IPR039361">
    <property type="entry name" value="Cyclin"/>
</dbReference>
<evidence type="ECO:0000313" key="8">
    <source>
        <dbReference type="Proteomes" id="UP000541444"/>
    </source>
</evidence>
<evidence type="ECO:0000256" key="4">
    <source>
        <dbReference type="ARBA" id="ARBA00023306"/>
    </source>
</evidence>
<dbReference type="Gene3D" id="1.10.472.10">
    <property type="entry name" value="Cyclin-like"/>
    <property type="match status" value="2"/>
</dbReference>
<dbReference type="InterPro" id="IPR036915">
    <property type="entry name" value="Cyclin-like_sf"/>
</dbReference>
<dbReference type="AlphaFoldDB" id="A0A7J7N203"/>
<feature type="domain" description="Cyclin-like" evidence="6">
    <location>
        <begin position="82"/>
        <end position="170"/>
    </location>
</feature>
<dbReference type="SMART" id="SM00385">
    <property type="entry name" value="CYCLIN"/>
    <property type="match status" value="1"/>
</dbReference>
<keyword evidence="8" id="KW-1185">Reference proteome</keyword>
<dbReference type="EMBL" id="JACGCM010001144">
    <property type="protein sequence ID" value="KAF6161185.1"/>
    <property type="molecule type" value="Genomic_DNA"/>
</dbReference>
<dbReference type="FunFam" id="1.10.472.10:FF:000034">
    <property type="entry name" value="D2/4-type cyclin"/>
    <property type="match status" value="1"/>
</dbReference>
<dbReference type="Proteomes" id="UP000541444">
    <property type="component" value="Unassembled WGS sequence"/>
</dbReference>
<reference evidence="7 8" key="1">
    <citation type="journal article" date="2020" name="IScience">
        <title>Genome Sequencing of the Endangered Kingdonia uniflora (Circaeasteraceae, Ranunculales) Reveals Potential Mechanisms of Evolutionary Specialization.</title>
        <authorList>
            <person name="Sun Y."/>
            <person name="Deng T."/>
            <person name="Zhang A."/>
            <person name="Moore M.J."/>
            <person name="Landis J.B."/>
            <person name="Lin N."/>
            <person name="Zhang H."/>
            <person name="Zhang X."/>
            <person name="Huang J."/>
            <person name="Zhang X."/>
            <person name="Sun H."/>
            <person name="Wang H."/>
        </authorList>
    </citation>
    <scope>NUCLEOTIDE SEQUENCE [LARGE SCALE GENOMIC DNA]</scope>
    <source>
        <strain evidence="7">TB1705</strain>
        <tissue evidence="7">Leaf</tissue>
    </source>
</reference>
<dbReference type="PANTHER" id="PTHR10177">
    <property type="entry name" value="CYCLINS"/>
    <property type="match status" value="1"/>
</dbReference>